<sequence length="271" mass="30873">MNIWVIGKMTSSNQLFNRPDIISGTVREKKSKPKKKLVKTFLLLVLLGGFFWFIFYSPIFQIKNITLEGVQANSDLIAEMNKFKGKNIFLMAVDSEKRNLIIKQPEIKDIVIWKGLPDTLKAKLTLRDKVLIWQSADRFYYVDGDGIAFKQRGPLALEEKNILLIIDKKNVLVNLGTQFLSPVFVKFVTQLATDLPTISAQIQVPITLTNIDVEESTLQTTAQTAEGFKILFDTTRPVDSQLAALKKVLSEHRSEVTEYVDVRVQGWAYYK</sequence>
<dbReference type="EMBL" id="PCRM01000001">
    <property type="protein sequence ID" value="PIP21972.1"/>
    <property type="molecule type" value="Genomic_DNA"/>
</dbReference>
<evidence type="ECO:0000256" key="1">
    <source>
        <dbReference type="SAM" id="Phobius"/>
    </source>
</evidence>
<comment type="caution">
    <text evidence="2">The sequence shown here is derived from an EMBL/GenBank/DDBJ whole genome shotgun (WGS) entry which is preliminary data.</text>
</comment>
<evidence type="ECO:0000313" key="2">
    <source>
        <dbReference type="EMBL" id="PIP21972.1"/>
    </source>
</evidence>
<evidence type="ECO:0000313" key="3">
    <source>
        <dbReference type="Proteomes" id="UP000231567"/>
    </source>
</evidence>
<organism evidence="2 3">
    <name type="scientific">Candidatus Nealsonbacteria bacterium CG23_combo_of_CG06-09_8_20_14_all_40_13</name>
    <dbReference type="NCBI Taxonomy" id="1974724"/>
    <lineage>
        <taxon>Bacteria</taxon>
        <taxon>Candidatus Nealsoniibacteriota</taxon>
    </lineage>
</organism>
<dbReference type="Proteomes" id="UP000231567">
    <property type="component" value="Unassembled WGS sequence"/>
</dbReference>
<evidence type="ECO:0008006" key="4">
    <source>
        <dbReference type="Google" id="ProtNLM"/>
    </source>
</evidence>
<keyword evidence="1" id="KW-0812">Transmembrane</keyword>
<proteinExistence type="predicted"/>
<keyword evidence="1" id="KW-1133">Transmembrane helix</keyword>
<dbReference type="AlphaFoldDB" id="A0A2G9YS01"/>
<accession>A0A2G9YS01</accession>
<protein>
    <recommendedName>
        <fullName evidence="4">POTRA domain-containing protein</fullName>
    </recommendedName>
</protein>
<feature type="transmembrane region" description="Helical" evidence="1">
    <location>
        <begin position="37"/>
        <end position="56"/>
    </location>
</feature>
<name>A0A2G9YS01_9BACT</name>
<reference evidence="2 3" key="1">
    <citation type="submission" date="2017-09" db="EMBL/GenBank/DDBJ databases">
        <title>Depth-based differentiation of microbial function through sediment-hosted aquifers and enrichment of novel symbionts in the deep terrestrial subsurface.</title>
        <authorList>
            <person name="Probst A.J."/>
            <person name="Ladd B."/>
            <person name="Jarett J.K."/>
            <person name="Geller-Mcgrath D.E."/>
            <person name="Sieber C.M."/>
            <person name="Emerson J.B."/>
            <person name="Anantharaman K."/>
            <person name="Thomas B.C."/>
            <person name="Malmstrom R."/>
            <person name="Stieglmeier M."/>
            <person name="Klingl A."/>
            <person name="Woyke T."/>
            <person name="Ryan C.M."/>
            <person name="Banfield J.F."/>
        </authorList>
    </citation>
    <scope>NUCLEOTIDE SEQUENCE [LARGE SCALE GENOMIC DNA]</scope>
    <source>
        <strain evidence="2">CG23_combo_of_CG06-09_8_20_14_all_40_13</strain>
    </source>
</reference>
<keyword evidence="1" id="KW-0472">Membrane</keyword>
<gene>
    <name evidence="2" type="ORF">COX39_00015</name>
</gene>